<dbReference type="EMBL" id="VWXL01000086">
    <property type="protein sequence ID" value="MVB12308.1"/>
    <property type="molecule type" value="Genomic_DNA"/>
</dbReference>
<dbReference type="Proteomes" id="UP000469440">
    <property type="component" value="Unassembled WGS sequence"/>
</dbReference>
<reference evidence="1 2" key="1">
    <citation type="submission" date="2019-09" db="EMBL/GenBank/DDBJ databases">
        <title>Genome sequence of Clostridium sp. EA1.</title>
        <authorList>
            <person name="Poehlein A."/>
            <person name="Bengelsdorf F.R."/>
            <person name="Daniel R."/>
        </authorList>
    </citation>
    <scope>NUCLEOTIDE SEQUENCE [LARGE SCALE GENOMIC DNA]</scope>
    <source>
        <strain evidence="1 2">EA1</strain>
    </source>
</reference>
<dbReference type="OrthoDB" id="9803516at2"/>
<organism evidence="1 2">
    <name type="scientific">Caproicibacter fermentans</name>
    <dbReference type="NCBI Taxonomy" id="2576756"/>
    <lineage>
        <taxon>Bacteria</taxon>
        <taxon>Bacillati</taxon>
        <taxon>Bacillota</taxon>
        <taxon>Clostridia</taxon>
        <taxon>Eubacteriales</taxon>
        <taxon>Acutalibacteraceae</taxon>
        <taxon>Caproicibacter</taxon>
    </lineage>
</organism>
<proteinExistence type="predicted"/>
<name>A0A6N8I2Z3_9FIRM</name>
<evidence type="ECO:0000313" key="2">
    <source>
        <dbReference type="Proteomes" id="UP000469440"/>
    </source>
</evidence>
<protein>
    <submittedName>
        <fullName evidence="1">Uncharacterized protein</fullName>
    </submittedName>
</protein>
<evidence type="ECO:0000313" key="1">
    <source>
        <dbReference type="EMBL" id="MVB12308.1"/>
    </source>
</evidence>
<keyword evidence="2" id="KW-1185">Reference proteome</keyword>
<accession>A0A6N8I2Z3</accession>
<comment type="caution">
    <text evidence="1">The sequence shown here is derived from an EMBL/GenBank/DDBJ whole genome shotgun (WGS) entry which is preliminary data.</text>
</comment>
<sequence>MPRMSKKHKLEWQLFLNHRNRMTYNSLCRKCVHGCKQSFRAVVMDCPNFQSKRSKEARL</sequence>
<dbReference type="AlphaFoldDB" id="A0A6N8I2Z3"/>
<gene>
    <name evidence="1" type="ORF">CAFE_30410</name>
</gene>